<sequence>EDAGWVLANLDKDVKLGIISDGYLVAQQQKVLALNLADAFHAIVLTDALGRDHWKPSPLPYETFSKQTGIPHFQCLYIGDNAAKDFVTAKRLGWTTVQISREQGIYAAVQAETSHQAHYQIGDLKELAGLPALAHLFKKEVKAVHG</sequence>
<name>A0ABS7CJX7_9BACL</name>
<organism evidence="5 6">
    <name type="scientific">Paenibacillus sepulcri</name>
    <dbReference type="NCBI Taxonomy" id="359917"/>
    <lineage>
        <taxon>Bacteria</taxon>
        <taxon>Bacillati</taxon>
        <taxon>Bacillota</taxon>
        <taxon>Bacilli</taxon>
        <taxon>Bacillales</taxon>
        <taxon>Paenibacillaceae</taxon>
        <taxon>Paenibacillus</taxon>
    </lineage>
</organism>
<keyword evidence="3 5" id="KW-0378">Hydrolase</keyword>
<keyword evidence="2" id="KW-0479">Metal-binding</keyword>
<evidence type="ECO:0000313" key="5">
    <source>
        <dbReference type="EMBL" id="MBW7461269.1"/>
    </source>
</evidence>
<dbReference type="InterPro" id="IPR051400">
    <property type="entry name" value="HAD-like_hydrolase"/>
</dbReference>
<comment type="caution">
    <text evidence="5">The sequence shown here is derived from an EMBL/GenBank/DDBJ whole genome shotgun (WGS) entry which is preliminary data.</text>
</comment>
<feature type="non-terminal residue" evidence="5">
    <location>
        <position position="1"/>
    </location>
</feature>
<comment type="cofactor">
    <cofactor evidence="1">
        <name>Mg(2+)</name>
        <dbReference type="ChEBI" id="CHEBI:18420"/>
    </cofactor>
</comment>
<accession>A0ABS7CJX7</accession>
<dbReference type="PANTHER" id="PTHR46470:SF2">
    <property type="entry name" value="GLYCERALDEHYDE 3-PHOSPHATE PHOSPHATASE"/>
    <property type="match status" value="1"/>
</dbReference>
<dbReference type="NCBIfam" id="TIGR01549">
    <property type="entry name" value="HAD-SF-IA-v1"/>
    <property type="match status" value="1"/>
</dbReference>
<dbReference type="PANTHER" id="PTHR46470">
    <property type="entry name" value="N-ACYLNEURAMINATE-9-PHOSPHATASE"/>
    <property type="match status" value="1"/>
</dbReference>
<dbReference type="InterPro" id="IPR023214">
    <property type="entry name" value="HAD_sf"/>
</dbReference>
<dbReference type="Proteomes" id="UP001519887">
    <property type="component" value="Unassembled WGS sequence"/>
</dbReference>
<dbReference type="SUPFAM" id="SSF56784">
    <property type="entry name" value="HAD-like"/>
    <property type="match status" value="1"/>
</dbReference>
<evidence type="ECO:0000256" key="3">
    <source>
        <dbReference type="ARBA" id="ARBA00022801"/>
    </source>
</evidence>
<proteinExistence type="predicted"/>
<evidence type="ECO:0000256" key="2">
    <source>
        <dbReference type="ARBA" id="ARBA00022723"/>
    </source>
</evidence>
<dbReference type="GO" id="GO:0016787">
    <property type="term" value="F:hydrolase activity"/>
    <property type="evidence" value="ECO:0007669"/>
    <property type="project" value="UniProtKB-KW"/>
</dbReference>
<evidence type="ECO:0000313" key="6">
    <source>
        <dbReference type="Proteomes" id="UP001519887"/>
    </source>
</evidence>
<gene>
    <name evidence="5" type="ORF">K0U00_45155</name>
</gene>
<protein>
    <submittedName>
        <fullName evidence="5">HAD family hydrolase</fullName>
    </submittedName>
</protein>
<evidence type="ECO:0000256" key="4">
    <source>
        <dbReference type="ARBA" id="ARBA00022842"/>
    </source>
</evidence>
<keyword evidence="4" id="KW-0460">Magnesium</keyword>
<dbReference type="InterPro" id="IPR041492">
    <property type="entry name" value="HAD_2"/>
</dbReference>
<reference evidence="5 6" key="1">
    <citation type="submission" date="2021-07" db="EMBL/GenBank/DDBJ databases">
        <title>Paenibacillus radiodurans sp. nov., isolated from the southeastern edge of Tengger Desert.</title>
        <authorList>
            <person name="Zhang G."/>
        </authorList>
    </citation>
    <scope>NUCLEOTIDE SEQUENCE [LARGE SCALE GENOMIC DNA]</scope>
    <source>
        <strain evidence="5 6">CCM 7311</strain>
    </source>
</reference>
<dbReference type="EMBL" id="JAHZIK010002812">
    <property type="protein sequence ID" value="MBW7461269.1"/>
    <property type="molecule type" value="Genomic_DNA"/>
</dbReference>
<dbReference type="InterPro" id="IPR036412">
    <property type="entry name" value="HAD-like_sf"/>
</dbReference>
<keyword evidence="6" id="KW-1185">Reference proteome</keyword>
<evidence type="ECO:0000256" key="1">
    <source>
        <dbReference type="ARBA" id="ARBA00001946"/>
    </source>
</evidence>
<dbReference type="InterPro" id="IPR006439">
    <property type="entry name" value="HAD-SF_hydro_IA"/>
</dbReference>
<dbReference type="Pfam" id="PF13419">
    <property type="entry name" value="HAD_2"/>
    <property type="match status" value="1"/>
</dbReference>
<dbReference type="Gene3D" id="3.40.50.1000">
    <property type="entry name" value="HAD superfamily/HAD-like"/>
    <property type="match status" value="1"/>
</dbReference>